<gene>
    <name evidence="1" type="ORF">GDO78_006902</name>
</gene>
<protein>
    <submittedName>
        <fullName evidence="1">Uncharacterized protein</fullName>
    </submittedName>
</protein>
<dbReference type="AlphaFoldDB" id="A0A8J6FFR2"/>
<comment type="caution">
    <text evidence="1">The sequence shown here is derived from an EMBL/GenBank/DDBJ whole genome shotgun (WGS) entry which is preliminary data.</text>
</comment>
<evidence type="ECO:0000313" key="1">
    <source>
        <dbReference type="EMBL" id="KAG9486761.1"/>
    </source>
</evidence>
<evidence type="ECO:0000313" key="2">
    <source>
        <dbReference type="Proteomes" id="UP000770717"/>
    </source>
</evidence>
<proteinExistence type="predicted"/>
<organism evidence="1 2">
    <name type="scientific">Eleutherodactylus coqui</name>
    <name type="common">Puerto Rican coqui</name>
    <dbReference type="NCBI Taxonomy" id="57060"/>
    <lineage>
        <taxon>Eukaryota</taxon>
        <taxon>Metazoa</taxon>
        <taxon>Chordata</taxon>
        <taxon>Craniata</taxon>
        <taxon>Vertebrata</taxon>
        <taxon>Euteleostomi</taxon>
        <taxon>Amphibia</taxon>
        <taxon>Batrachia</taxon>
        <taxon>Anura</taxon>
        <taxon>Neobatrachia</taxon>
        <taxon>Hyloidea</taxon>
        <taxon>Eleutherodactylidae</taxon>
        <taxon>Eleutherodactylinae</taxon>
        <taxon>Eleutherodactylus</taxon>
        <taxon>Eleutherodactylus</taxon>
    </lineage>
</organism>
<dbReference type="Proteomes" id="UP000770717">
    <property type="component" value="Unassembled WGS sequence"/>
</dbReference>
<keyword evidence="2" id="KW-1185">Reference proteome</keyword>
<accession>A0A8J6FFR2</accession>
<name>A0A8J6FFR2_ELECQ</name>
<sequence length="76" mass="8378">MSWSPQISCFSFCVGSTMESLLREAATTELLIFLLTSPLHRAAECFASFTMLVMTSTKHQVGSLHIRSTALSRHTA</sequence>
<dbReference type="EMBL" id="WNTK01000003">
    <property type="protein sequence ID" value="KAG9486761.1"/>
    <property type="molecule type" value="Genomic_DNA"/>
</dbReference>
<reference evidence="1" key="1">
    <citation type="thesis" date="2020" institute="ProQuest LLC" country="789 East Eisenhower Parkway, Ann Arbor, MI, USA">
        <title>Comparative Genomics and Chromosome Evolution.</title>
        <authorList>
            <person name="Mudd A.B."/>
        </authorList>
    </citation>
    <scope>NUCLEOTIDE SEQUENCE</scope>
    <source>
        <strain evidence="1">HN-11 Male</strain>
        <tissue evidence="1">Kidney and liver</tissue>
    </source>
</reference>